<gene>
    <name evidence="2" type="ORF">MNB_SM-4-135</name>
</gene>
<dbReference type="Gene3D" id="3.40.225.10">
    <property type="entry name" value="Class II aldolase/adducin N-terminal domain"/>
    <property type="match status" value="1"/>
</dbReference>
<protein>
    <submittedName>
        <fullName evidence="2">Short chain dehydrogenase</fullName>
    </submittedName>
</protein>
<name>A0A1W1BFD9_9ZZZZ</name>
<dbReference type="SUPFAM" id="SSF53639">
    <property type="entry name" value="AraD/HMP-PK domain-like"/>
    <property type="match status" value="1"/>
</dbReference>
<dbReference type="InterPro" id="IPR001303">
    <property type="entry name" value="Aldolase_II/adducin_N"/>
</dbReference>
<dbReference type="EMBL" id="FPHF01000018">
    <property type="protein sequence ID" value="SFV52280.1"/>
    <property type="molecule type" value="Genomic_DNA"/>
</dbReference>
<evidence type="ECO:0000313" key="2">
    <source>
        <dbReference type="EMBL" id="SFV52280.1"/>
    </source>
</evidence>
<dbReference type="InterPro" id="IPR036409">
    <property type="entry name" value="Aldolase_II/adducin_N_sf"/>
</dbReference>
<feature type="domain" description="Class II aldolase/adducin N-terminal" evidence="1">
    <location>
        <begin position="19"/>
        <end position="214"/>
    </location>
</feature>
<dbReference type="AlphaFoldDB" id="A0A1W1BFD9"/>
<evidence type="ECO:0000259" key="1">
    <source>
        <dbReference type="SMART" id="SM01007"/>
    </source>
</evidence>
<dbReference type="SMART" id="SM01007">
    <property type="entry name" value="Aldolase_II"/>
    <property type="match status" value="1"/>
</dbReference>
<accession>A0A1W1BFD9</accession>
<proteinExistence type="predicted"/>
<organism evidence="2">
    <name type="scientific">hydrothermal vent metagenome</name>
    <dbReference type="NCBI Taxonomy" id="652676"/>
    <lineage>
        <taxon>unclassified sequences</taxon>
        <taxon>metagenomes</taxon>
        <taxon>ecological metagenomes</taxon>
    </lineage>
</organism>
<reference evidence="2" key="1">
    <citation type="submission" date="2016-10" db="EMBL/GenBank/DDBJ databases">
        <authorList>
            <person name="de Groot N.N."/>
        </authorList>
    </citation>
    <scope>NUCLEOTIDE SEQUENCE</scope>
</reference>
<dbReference type="Pfam" id="PF00596">
    <property type="entry name" value="Aldolase_II"/>
    <property type="match status" value="1"/>
</dbReference>
<sequence>MKNLYDVKKATVCENDLDLRVYTSNLLGQSDELVLHGGGNTSVKTTIDGEEILLVKGSGWDLVSIKAEGFAPVKMKTLLEMAALDSLSDTDMVSGQKAAMINKSAPNPSVEAILHALIPYKFVDHTHADAIVTISNTENGLSDIKKVFPNFLIIDYVMPGFILAHTIYEMTKDLDWSSIDGIILHNHGIFTFDDDARESYEKMIDAVSQAEVFLAQNATLHIASSYASSKCDMQKIVKVLSEIKGYKVSLNINQSPLASYYASHKNLREFATRGVLTPEHIIRTKRVPLIMEDTDLEAGIARYMKEYEAYFKEFATNEVMLNAAPNYMVIKDLAVISFGKSPKAAAIVNDIVEHTMRAVLQADKLGGYKSISIADSFAMEYWELEQAKLKK</sequence>